<keyword evidence="2" id="KW-1185">Reference proteome</keyword>
<reference evidence="1 2" key="1">
    <citation type="journal article" date="2022" name="Plant J.">
        <title>Chromosome-level genome of Camellia lanceoleosa provides a valuable resource for understanding genome evolution and self-incompatibility.</title>
        <authorList>
            <person name="Gong W."/>
            <person name="Xiao S."/>
            <person name="Wang L."/>
            <person name="Liao Z."/>
            <person name="Chang Y."/>
            <person name="Mo W."/>
            <person name="Hu G."/>
            <person name="Li W."/>
            <person name="Zhao G."/>
            <person name="Zhu H."/>
            <person name="Hu X."/>
            <person name="Ji K."/>
            <person name="Xiang X."/>
            <person name="Song Q."/>
            <person name="Yuan D."/>
            <person name="Jin S."/>
            <person name="Zhang L."/>
        </authorList>
    </citation>
    <scope>NUCLEOTIDE SEQUENCE [LARGE SCALE GENOMIC DNA]</scope>
    <source>
        <strain evidence="1">SQ_2022a</strain>
    </source>
</reference>
<evidence type="ECO:0000313" key="1">
    <source>
        <dbReference type="EMBL" id="KAI7986188.1"/>
    </source>
</evidence>
<dbReference type="EMBL" id="CM045772">
    <property type="protein sequence ID" value="KAI7986188.1"/>
    <property type="molecule type" value="Genomic_DNA"/>
</dbReference>
<comment type="caution">
    <text evidence="1">The sequence shown here is derived from an EMBL/GenBank/DDBJ whole genome shotgun (WGS) entry which is preliminary data.</text>
</comment>
<evidence type="ECO:0000313" key="2">
    <source>
        <dbReference type="Proteomes" id="UP001060215"/>
    </source>
</evidence>
<accession>A0ACC0FBN1</accession>
<proteinExistence type="predicted"/>
<organism evidence="1 2">
    <name type="scientific">Camellia lanceoleosa</name>
    <dbReference type="NCBI Taxonomy" id="1840588"/>
    <lineage>
        <taxon>Eukaryota</taxon>
        <taxon>Viridiplantae</taxon>
        <taxon>Streptophyta</taxon>
        <taxon>Embryophyta</taxon>
        <taxon>Tracheophyta</taxon>
        <taxon>Spermatophyta</taxon>
        <taxon>Magnoliopsida</taxon>
        <taxon>eudicotyledons</taxon>
        <taxon>Gunneridae</taxon>
        <taxon>Pentapetalae</taxon>
        <taxon>asterids</taxon>
        <taxon>Ericales</taxon>
        <taxon>Theaceae</taxon>
        <taxon>Camellia</taxon>
    </lineage>
</organism>
<name>A0ACC0FBN1_9ERIC</name>
<sequence length="61" mass="7054">MDYIFVFFFFPFLSLISAWVVGIVFVEMCIKIKILDRRIIMKFHVLDQKEGGGGGDMSLHP</sequence>
<protein>
    <submittedName>
        <fullName evidence="1">Uncharacterized protein</fullName>
    </submittedName>
</protein>
<dbReference type="Proteomes" id="UP001060215">
    <property type="component" value="Chromosome 15"/>
</dbReference>
<gene>
    <name evidence="1" type="ORF">LOK49_LG14G02040</name>
</gene>